<dbReference type="GO" id="GO:0017109">
    <property type="term" value="C:glutamate-cysteine ligase complex"/>
    <property type="evidence" value="ECO:0007669"/>
    <property type="project" value="TreeGrafter"/>
</dbReference>
<proteinExistence type="inferred from homology"/>
<organism evidence="12 13">
    <name type="scientific">Hypsibius exemplaris</name>
    <name type="common">Freshwater tardigrade</name>
    <dbReference type="NCBI Taxonomy" id="2072580"/>
    <lineage>
        <taxon>Eukaryota</taxon>
        <taxon>Metazoa</taxon>
        <taxon>Ecdysozoa</taxon>
        <taxon>Tardigrada</taxon>
        <taxon>Eutardigrada</taxon>
        <taxon>Parachela</taxon>
        <taxon>Hypsibioidea</taxon>
        <taxon>Hypsibiidae</taxon>
        <taxon>Hypsibius</taxon>
    </lineage>
</organism>
<dbReference type="GO" id="GO:0006750">
    <property type="term" value="P:glutathione biosynthetic process"/>
    <property type="evidence" value="ECO:0007669"/>
    <property type="project" value="UniProtKB-UniRule"/>
</dbReference>
<sequence length="645" mass="73803">MGLLTEGTPLSWEETKKYADHVRRHGIRQFIALHDGLKDRKNDGLKWGEEIEYILVHFDDANRRARVALRAVDILPKLMQAEKEAAMNGDEHPSLPSLWRPEYAAYMVEGTPGQPYGSEPSDWSEVEANMRARRKEVQALLPEGEAVLSISAFPRTGCSDFTFPPSVPTPKDGISRSLWFPDAAIFPDHPRFSTLNRNAVQRSGQRALINLPLFKDERTPSPFHEDFSALGDEGEAKAAAKDDHIYMDAMGFGTGCCCLQVTFQASDLEEARLLYDELLVLCPLMLSLTSAAPIFRGMLSDHDCRWEVISCASDDRTAEEKGLQPLKNDRYRIPKSRYDSVDCYISPLSEQYNDTELLVDEDLLKVMLDAGIDRQLARHVAHLFIRDPLSLFAEQVNQDDEHGTDHFENLQSTNWQTMRFKPPPPNSSIGWRVEFRPMETQLTDFENAAFSVFIVLLTRVILTYKLNLLIPLSKVDENMQQAMKRDSAKEGRFYFRKDILTGPTTRPFYEKWFGLGKHEYTKMSLNDIFNGVENEFPGLIPLVEDYLKDLHLDVHTSCTLHRYLRFISLKASGELQTTASWMRDFVRSHPDYKQDSVVSEEINYDLMKTCQKIGNEEIQEPKLSTQHEVMRKNSKGEGVKQIFCL</sequence>
<evidence type="ECO:0000256" key="10">
    <source>
        <dbReference type="ARBA" id="ARBA00032122"/>
    </source>
</evidence>
<dbReference type="EMBL" id="MTYJ01000060">
    <property type="protein sequence ID" value="OQV17461.1"/>
    <property type="molecule type" value="Genomic_DNA"/>
</dbReference>
<comment type="similarity">
    <text evidence="2 11">Belongs to the glutamate--cysteine ligase type 3 family.</text>
</comment>
<gene>
    <name evidence="12" type="ORF">BV898_08395</name>
</gene>
<evidence type="ECO:0000256" key="8">
    <source>
        <dbReference type="ARBA" id="ARBA00022840"/>
    </source>
</evidence>
<dbReference type="EC" id="6.3.2.2" evidence="3 11"/>
<evidence type="ECO:0000256" key="7">
    <source>
        <dbReference type="ARBA" id="ARBA00022741"/>
    </source>
</evidence>
<dbReference type="OrthoDB" id="7939818at2759"/>
<dbReference type="GO" id="GO:0004357">
    <property type="term" value="F:glutamate-cysteine ligase activity"/>
    <property type="evidence" value="ECO:0007669"/>
    <property type="project" value="UniProtKB-UniRule"/>
</dbReference>
<dbReference type="FunFam" id="3.30.590.50:FF:000002">
    <property type="entry name" value="Glutamate--cysteine ligase catalytic subunit"/>
    <property type="match status" value="1"/>
</dbReference>
<dbReference type="Pfam" id="PF03074">
    <property type="entry name" value="GCS"/>
    <property type="match status" value="1"/>
</dbReference>
<dbReference type="PANTHER" id="PTHR11164:SF0">
    <property type="entry name" value="GLUTAMATE--CYSTEINE LIGASE CATALYTIC SUBUNIT"/>
    <property type="match status" value="1"/>
</dbReference>
<evidence type="ECO:0000313" key="12">
    <source>
        <dbReference type="EMBL" id="OQV17461.1"/>
    </source>
</evidence>
<dbReference type="GO" id="GO:0005524">
    <property type="term" value="F:ATP binding"/>
    <property type="evidence" value="ECO:0007669"/>
    <property type="project" value="UniProtKB-UniRule"/>
</dbReference>
<dbReference type="Gene3D" id="3.30.590.50">
    <property type="match status" value="2"/>
</dbReference>
<evidence type="ECO:0000256" key="1">
    <source>
        <dbReference type="ARBA" id="ARBA00005006"/>
    </source>
</evidence>
<keyword evidence="13" id="KW-1185">Reference proteome</keyword>
<evidence type="ECO:0000256" key="11">
    <source>
        <dbReference type="RuleBase" id="RU367135"/>
    </source>
</evidence>
<dbReference type="PANTHER" id="PTHR11164">
    <property type="entry name" value="GLUTAMATE CYSTEINE LIGASE"/>
    <property type="match status" value="1"/>
</dbReference>
<dbReference type="FunFam" id="3.30.590.50:FF:000001">
    <property type="entry name" value="Glutamate-cysteine ligase Gcs1"/>
    <property type="match status" value="1"/>
</dbReference>
<keyword evidence="7 11" id="KW-0547">Nucleotide-binding</keyword>
<evidence type="ECO:0000256" key="6">
    <source>
        <dbReference type="ARBA" id="ARBA00022684"/>
    </source>
</evidence>
<keyword evidence="6 11" id="KW-0317">Glutathione biosynthesis</keyword>
<dbReference type="SUPFAM" id="SSF55931">
    <property type="entry name" value="Glutamine synthetase/guanido kinase"/>
    <property type="match status" value="1"/>
</dbReference>
<name>A0A1W0WQH6_HYPEX</name>
<dbReference type="Proteomes" id="UP000192578">
    <property type="component" value="Unassembled WGS sequence"/>
</dbReference>
<dbReference type="InterPro" id="IPR014746">
    <property type="entry name" value="Gln_synth/guanido_kin_cat_dom"/>
</dbReference>
<dbReference type="Gene3D" id="1.10.8.960">
    <property type="match status" value="1"/>
</dbReference>
<dbReference type="AlphaFoldDB" id="A0A1W0WQH6"/>
<comment type="caution">
    <text evidence="12">The sequence shown here is derived from an EMBL/GenBank/DDBJ whole genome shotgun (WGS) entry which is preliminary data.</text>
</comment>
<dbReference type="InterPro" id="IPR004308">
    <property type="entry name" value="GCS"/>
</dbReference>
<evidence type="ECO:0000256" key="5">
    <source>
        <dbReference type="ARBA" id="ARBA00022598"/>
    </source>
</evidence>
<evidence type="ECO:0000256" key="9">
    <source>
        <dbReference type="ARBA" id="ARBA00030585"/>
    </source>
</evidence>
<protein>
    <recommendedName>
        <fullName evidence="4 11">Glutamate--cysteine ligase</fullName>
        <ecNumber evidence="3 11">6.3.2.2</ecNumber>
    </recommendedName>
    <alternativeName>
        <fullName evidence="10 11">Gamma-ECS</fullName>
    </alternativeName>
    <alternativeName>
        <fullName evidence="9 11">Gamma-glutamylcysteine synthetase</fullName>
    </alternativeName>
</protein>
<dbReference type="UniPathway" id="UPA00142">
    <property type="reaction ID" value="UER00209"/>
</dbReference>
<keyword evidence="8 11" id="KW-0067">ATP-binding</keyword>
<accession>A0A1W0WQH6</accession>
<evidence type="ECO:0000256" key="3">
    <source>
        <dbReference type="ARBA" id="ARBA00012220"/>
    </source>
</evidence>
<evidence type="ECO:0000313" key="13">
    <source>
        <dbReference type="Proteomes" id="UP000192578"/>
    </source>
</evidence>
<reference evidence="13" key="1">
    <citation type="submission" date="2017-01" db="EMBL/GenBank/DDBJ databases">
        <title>Comparative genomics of anhydrobiosis in the tardigrade Hypsibius dujardini.</title>
        <authorList>
            <person name="Yoshida Y."/>
            <person name="Koutsovoulos G."/>
            <person name="Laetsch D."/>
            <person name="Stevens L."/>
            <person name="Kumar S."/>
            <person name="Horikawa D."/>
            <person name="Ishino K."/>
            <person name="Komine S."/>
            <person name="Tomita M."/>
            <person name="Blaxter M."/>
            <person name="Arakawa K."/>
        </authorList>
    </citation>
    <scope>NUCLEOTIDE SEQUENCE [LARGE SCALE GENOMIC DNA]</scope>
    <source>
        <strain evidence="13">Z151</strain>
    </source>
</reference>
<comment type="catalytic activity">
    <reaction evidence="11">
        <text>L-cysteine + L-glutamate + ATP = gamma-L-glutamyl-L-cysteine + ADP + phosphate + H(+)</text>
        <dbReference type="Rhea" id="RHEA:13285"/>
        <dbReference type="ChEBI" id="CHEBI:15378"/>
        <dbReference type="ChEBI" id="CHEBI:29985"/>
        <dbReference type="ChEBI" id="CHEBI:30616"/>
        <dbReference type="ChEBI" id="CHEBI:35235"/>
        <dbReference type="ChEBI" id="CHEBI:43474"/>
        <dbReference type="ChEBI" id="CHEBI:58173"/>
        <dbReference type="ChEBI" id="CHEBI:456216"/>
        <dbReference type="EC" id="6.3.2.2"/>
    </reaction>
</comment>
<evidence type="ECO:0000256" key="4">
    <source>
        <dbReference type="ARBA" id="ARBA00014618"/>
    </source>
</evidence>
<comment type="pathway">
    <text evidence="1 11">Sulfur metabolism; glutathione biosynthesis; glutathione from L-cysteine and L-glutamate: step 1/2.</text>
</comment>
<dbReference type="FunFam" id="1.10.8.960:FF:000001">
    <property type="entry name" value="Glutamate--cysteine ligase catalytic subunit"/>
    <property type="match status" value="1"/>
</dbReference>
<evidence type="ECO:0000256" key="2">
    <source>
        <dbReference type="ARBA" id="ARBA00008100"/>
    </source>
</evidence>
<keyword evidence="5 11" id="KW-0436">Ligase</keyword>